<gene>
    <name evidence="1" type="ORF">JJJA_0085</name>
</gene>
<dbReference type="Proteomes" id="UP000018886">
    <property type="component" value="Segment"/>
</dbReference>
<organism evidence="1 2">
    <name type="scientific">Achromobacter phage JWDelta</name>
    <dbReference type="NCBI Taxonomy" id="1416008"/>
    <lineage>
        <taxon>Viruses</taxon>
        <taxon>Duplodnaviria</taxon>
        <taxon>Heunggongvirae</taxon>
        <taxon>Uroviricota</taxon>
        <taxon>Caudoviricetes</taxon>
        <taxon>Schitoviridae</taxon>
        <taxon>Rothmandenesvirinae</taxon>
        <taxon>Jwalphavirus</taxon>
        <taxon>Jwalphavirus jwalpha</taxon>
    </lineage>
</organism>
<reference evidence="1 2" key="1">
    <citation type="journal article" date="2014" name="Virol. J.">
        <title>First genome sequences of Achromobacter phages reveal new members of the N4 family.</title>
        <authorList>
            <person name="Wittmann J."/>
            <person name="Dreiseikelmann B."/>
            <person name="Rohde M."/>
            <person name="Meier-Kolthoff J.P."/>
            <person name="Bunk B."/>
            <person name="Rohde C."/>
        </authorList>
    </citation>
    <scope>NUCLEOTIDE SEQUENCE [LARGE SCALE GENOMIC DNA]</scope>
</reference>
<sequence length="107" mass="11902">MPMPLVIDVHCVCAVRAAYISRLDLLSCLLKNSLFSHANPLLIPRTKRGIQAAGEILLLGYPVPTTMIEDGHYLVPGTHFLEVSDANYQWHATNEAMLHFLYPADLS</sequence>
<accession>V9SI83</accession>
<name>V9SI83_9CAUD</name>
<proteinExistence type="predicted"/>
<protein>
    <submittedName>
        <fullName evidence="1">Uncharacterized protein</fullName>
    </submittedName>
</protein>
<evidence type="ECO:0000313" key="2">
    <source>
        <dbReference type="Proteomes" id="UP000018886"/>
    </source>
</evidence>
<dbReference type="EMBL" id="KF787094">
    <property type="protein sequence ID" value="AHC56601.1"/>
    <property type="molecule type" value="Genomic_DNA"/>
</dbReference>
<evidence type="ECO:0000313" key="1">
    <source>
        <dbReference type="EMBL" id="AHC56601.1"/>
    </source>
</evidence>